<dbReference type="PANTHER" id="PTHR45749">
    <property type="match status" value="1"/>
</dbReference>
<name>A0AAP0GF98_9ASPA</name>
<comment type="caution">
    <text evidence="3">The sequence shown here is derived from an EMBL/GenBank/DDBJ whole genome shotgun (WGS) entry which is preliminary data.</text>
</comment>
<gene>
    <name evidence="3" type="ORF">KSP39_PZI000417</name>
</gene>
<feature type="compositionally biased region" description="Low complexity" evidence="1">
    <location>
        <begin position="79"/>
        <end position="92"/>
    </location>
</feature>
<reference evidence="3 4" key="1">
    <citation type="journal article" date="2022" name="Nat. Plants">
        <title>Genomes of leafy and leafless Platanthera orchids illuminate the evolution of mycoheterotrophy.</title>
        <authorList>
            <person name="Li M.H."/>
            <person name="Liu K.W."/>
            <person name="Li Z."/>
            <person name="Lu H.C."/>
            <person name="Ye Q.L."/>
            <person name="Zhang D."/>
            <person name="Wang J.Y."/>
            <person name="Li Y.F."/>
            <person name="Zhong Z.M."/>
            <person name="Liu X."/>
            <person name="Yu X."/>
            <person name="Liu D.K."/>
            <person name="Tu X.D."/>
            <person name="Liu B."/>
            <person name="Hao Y."/>
            <person name="Liao X.Y."/>
            <person name="Jiang Y.T."/>
            <person name="Sun W.H."/>
            <person name="Chen J."/>
            <person name="Chen Y.Q."/>
            <person name="Ai Y."/>
            <person name="Zhai J.W."/>
            <person name="Wu S.S."/>
            <person name="Zhou Z."/>
            <person name="Hsiao Y.Y."/>
            <person name="Wu W.L."/>
            <person name="Chen Y.Y."/>
            <person name="Lin Y.F."/>
            <person name="Hsu J.L."/>
            <person name="Li C.Y."/>
            <person name="Wang Z.W."/>
            <person name="Zhao X."/>
            <person name="Zhong W.Y."/>
            <person name="Ma X.K."/>
            <person name="Ma L."/>
            <person name="Huang J."/>
            <person name="Chen G.Z."/>
            <person name="Huang M.Z."/>
            <person name="Huang L."/>
            <person name="Peng D.H."/>
            <person name="Luo Y.B."/>
            <person name="Zou S.Q."/>
            <person name="Chen S.P."/>
            <person name="Lan S."/>
            <person name="Tsai W.C."/>
            <person name="Van de Peer Y."/>
            <person name="Liu Z.J."/>
        </authorList>
    </citation>
    <scope>NUCLEOTIDE SEQUENCE [LARGE SCALE GENOMIC DNA]</scope>
    <source>
        <strain evidence="3">Lor287</strain>
    </source>
</reference>
<feature type="domain" description="DUF4371" evidence="2">
    <location>
        <begin position="120"/>
        <end position="278"/>
    </location>
</feature>
<dbReference type="Pfam" id="PF14291">
    <property type="entry name" value="DUF4371"/>
    <property type="match status" value="1"/>
</dbReference>
<protein>
    <recommendedName>
        <fullName evidence="2">DUF4371 domain-containing protein</fullName>
    </recommendedName>
</protein>
<dbReference type="PANTHER" id="PTHR45749:SF37">
    <property type="entry name" value="OS05G0311600 PROTEIN"/>
    <property type="match status" value="1"/>
</dbReference>
<dbReference type="Proteomes" id="UP001418222">
    <property type="component" value="Unassembled WGS sequence"/>
</dbReference>
<dbReference type="EMBL" id="JBBWWQ010000001">
    <property type="protein sequence ID" value="KAK8956789.1"/>
    <property type="molecule type" value="Genomic_DNA"/>
</dbReference>
<keyword evidence="4" id="KW-1185">Reference proteome</keyword>
<dbReference type="InterPro" id="IPR025398">
    <property type="entry name" value="DUF4371"/>
</dbReference>
<feature type="region of interest" description="Disordered" evidence="1">
    <location>
        <begin position="65"/>
        <end position="92"/>
    </location>
</feature>
<sequence length="337" mass="37939">MSVALLLRVVTSWHQQMGKVRQFGKGLSGARSRSMPKEVRPIPSFRESRRKARLRLRDGFSISAAPGHDVTMRDRDGDISSSQPSGSGESCDGVGISSRLHFSGWCRQAAGKLGSKNTVSGIAFRGHDETQESINRGNFVQVIKLLRTYNKEVDEVVLENAPGNAMYISPSIQKDLLSIMSRNVQDVIRKEIDDSKYCIIVDECRDESKREQMAFVIRFVDVHGFVRERFLDIVHVTDASVLTLNNKSFAVLSRHNLSIQDMWGQRYDGASNMRGEWKSLKTLFLNECSQAYYVHCFAHKLQLVLVATSKEVKAVHNFFNELIYIVNTVGASSKCND</sequence>
<dbReference type="AlphaFoldDB" id="A0AAP0GF98"/>
<dbReference type="InterPro" id="IPR012337">
    <property type="entry name" value="RNaseH-like_sf"/>
</dbReference>
<proteinExistence type="predicted"/>
<evidence type="ECO:0000313" key="3">
    <source>
        <dbReference type="EMBL" id="KAK8956789.1"/>
    </source>
</evidence>
<accession>A0AAP0GF98</accession>
<evidence type="ECO:0000259" key="2">
    <source>
        <dbReference type="Pfam" id="PF14291"/>
    </source>
</evidence>
<evidence type="ECO:0000256" key="1">
    <source>
        <dbReference type="SAM" id="MobiDB-lite"/>
    </source>
</evidence>
<dbReference type="SUPFAM" id="SSF53098">
    <property type="entry name" value="Ribonuclease H-like"/>
    <property type="match status" value="1"/>
</dbReference>
<evidence type="ECO:0000313" key="4">
    <source>
        <dbReference type="Proteomes" id="UP001418222"/>
    </source>
</evidence>
<organism evidence="3 4">
    <name type="scientific">Platanthera zijinensis</name>
    <dbReference type="NCBI Taxonomy" id="2320716"/>
    <lineage>
        <taxon>Eukaryota</taxon>
        <taxon>Viridiplantae</taxon>
        <taxon>Streptophyta</taxon>
        <taxon>Embryophyta</taxon>
        <taxon>Tracheophyta</taxon>
        <taxon>Spermatophyta</taxon>
        <taxon>Magnoliopsida</taxon>
        <taxon>Liliopsida</taxon>
        <taxon>Asparagales</taxon>
        <taxon>Orchidaceae</taxon>
        <taxon>Orchidoideae</taxon>
        <taxon>Orchideae</taxon>
        <taxon>Orchidinae</taxon>
        <taxon>Platanthera</taxon>
    </lineage>
</organism>